<dbReference type="Proteomes" id="UP000198755">
    <property type="component" value="Unassembled WGS sequence"/>
</dbReference>
<evidence type="ECO:0000313" key="2">
    <source>
        <dbReference type="Proteomes" id="UP000198755"/>
    </source>
</evidence>
<dbReference type="SFLD" id="SFLDS00005">
    <property type="entry name" value="Isoprenoid_Synthase_Type_I"/>
    <property type="match status" value="1"/>
</dbReference>
<dbReference type="RefSeq" id="WP_091675636.1">
    <property type="nucleotide sequence ID" value="NZ_FOSN01000001.1"/>
</dbReference>
<dbReference type="InterPro" id="IPR008949">
    <property type="entry name" value="Isoprenoid_synthase_dom_sf"/>
</dbReference>
<dbReference type="SFLD" id="SFLDG01018">
    <property type="entry name" value="Squalene/Phytoene_Synthase_Lik"/>
    <property type="match status" value="1"/>
</dbReference>
<dbReference type="InterPro" id="IPR033904">
    <property type="entry name" value="Trans_IPPS_HH"/>
</dbReference>
<reference evidence="1 2" key="1">
    <citation type="submission" date="2016-10" db="EMBL/GenBank/DDBJ databases">
        <authorList>
            <person name="de Groot N.N."/>
        </authorList>
    </citation>
    <scope>NUCLEOTIDE SEQUENCE [LARGE SCALE GENOMIC DNA]</scope>
    <source>
        <strain evidence="1 2">NE2</strain>
    </source>
</reference>
<sequence>MSEALTIEPSKTHRDENFPVASVLIAEEFRAPILAYYRFARGADDVVDNRSLSPEEKLAGLDAFEATLLGDSEATEAAKPLRSIIAQTKLSPRHALDLLRAFRLDAVKSRYASFAELMDYCAYSAAPVGRFVLDVHGESEATWPASDALCSALQIINHMQDCGADYRTLDRVYIPQDLLAAHGASVEDLRAPRAAPGLRAALRELAGKTASLIDAGAALPPEVRNFRLCLETAMILQLARKLNSFLLVRDPLCETVHLSKPGFLATSVLGASLGLRAYVRKSAPLPSPRAGDA</sequence>
<dbReference type="GO" id="GO:0004311">
    <property type="term" value="F:geranylgeranyl diphosphate synthase activity"/>
    <property type="evidence" value="ECO:0007669"/>
    <property type="project" value="InterPro"/>
</dbReference>
<dbReference type="GO" id="GO:0016114">
    <property type="term" value="P:terpenoid biosynthetic process"/>
    <property type="evidence" value="ECO:0007669"/>
    <property type="project" value="UniProtKB-ARBA"/>
</dbReference>
<keyword evidence="2" id="KW-1185">Reference proteome</keyword>
<evidence type="ECO:0000313" key="1">
    <source>
        <dbReference type="EMBL" id="SFJ97666.1"/>
    </source>
</evidence>
<dbReference type="Gene3D" id="1.10.600.10">
    <property type="entry name" value="Farnesyl Diphosphate Synthase"/>
    <property type="match status" value="1"/>
</dbReference>
<dbReference type="OrthoDB" id="9807580at2"/>
<dbReference type="InterPro" id="IPR002060">
    <property type="entry name" value="Squ/phyt_synthse"/>
</dbReference>
<dbReference type="Pfam" id="PF00494">
    <property type="entry name" value="SQS_PSY"/>
    <property type="match status" value="1"/>
</dbReference>
<dbReference type="InterPro" id="IPR017827">
    <property type="entry name" value="HSQ_synthase_HpnC"/>
</dbReference>
<proteinExistence type="predicted"/>
<dbReference type="EMBL" id="FOSN01000001">
    <property type="protein sequence ID" value="SFJ97666.1"/>
    <property type="molecule type" value="Genomic_DNA"/>
</dbReference>
<protein>
    <submittedName>
        <fullName evidence="1">Squalene synthase HpnC</fullName>
    </submittedName>
</protein>
<dbReference type="GO" id="GO:0051996">
    <property type="term" value="F:squalene synthase [NAD(P)H] activity"/>
    <property type="evidence" value="ECO:0007669"/>
    <property type="project" value="InterPro"/>
</dbReference>
<dbReference type="AlphaFoldDB" id="A0A1I3VTQ8"/>
<dbReference type="CDD" id="cd00683">
    <property type="entry name" value="Trans_IPPS_HH"/>
    <property type="match status" value="1"/>
</dbReference>
<organism evidence="1 2">
    <name type="scientific">Methylocapsa palsarum</name>
    <dbReference type="NCBI Taxonomy" id="1612308"/>
    <lineage>
        <taxon>Bacteria</taxon>
        <taxon>Pseudomonadati</taxon>
        <taxon>Pseudomonadota</taxon>
        <taxon>Alphaproteobacteria</taxon>
        <taxon>Hyphomicrobiales</taxon>
        <taxon>Beijerinckiaceae</taxon>
        <taxon>Methylocapsa</taxon>
    </lineage>
</organism>
<gene>
    <name evidence="1" type="ORF">SAMN05444581_10131</name>
</gene>
<dbReference type="SUPFAM" id="SSF48576">
    <property type="entry name" value="Terpenoid synthases"/>
    <property type="match status" value="1"/>
</dbReference>
<dbReference type="PANTHER" id="PTHR31480">
    <property type="entry name" value="BIFUNCTIONAL LYCOPENE CYCLASE/PHYTOENE SYNTHASE"/>
    <property type="match status" value="1"/>
</dbReference>
<dbReference type="STRING" id="1612308.SAMN05444581_10131"/>
<dbReference type="NCBIfam" id="TIGR03464">
    <property type="entry name" value="HpnC"/>
    <property type="match status" value="1"/>
</dbReference>
<accession>A0A1I3VTQ8</accession>
<name>A0A1I3VTQ8_9HYPH</name>